<dbReference type="SUPFAM" id="SSF53335">
    <property type="entry name" value="S-adenosyl-L-methionine-dependent methyltransferases"/>
    <property type="match status" value="1"/>
</dbReference>
<dbReference type="eggNOG" id="COG5610">
    <property type="taxonomic scope" value="Bacteria"/>
</dbReference>
<evidence type="ECO:0008006" key="3">
    <source>
        <dbReference type="Google" id="ProtNLM"/>
    </source>
</evidence>
<dbReference type="Pfam" id="PF13489">
    <property type="entry name" value="Methyltransf_23"/>
    <property type="match status" value="1"/>
</dbReference>
<dbReference type="PANTHER" id="PTHR43861">
    <property type="entry name" value="TRANS-ACONITATE 2-METHYLTRANSFERASE-RELATED"/>
    <property type="match status" value="1"/>
</dbReference>
<dbReference type="InterPro" id="IPR007739">
    <property type="entry name" value="RgpF"/>
</dbReference>
<gene>
    <name evidence="1" type="ORF">C823_02378</name>
</gene>
<reference evidence="1 2" key="1">
    <citation type="journal article" date="2014" name="Genome Announc.">
        <title>Draft genome sequences of the altered schaedler flora, a defined bacterial community from gnotobiotic mice.</title>
        <authorList>
            <person name="Wannemuehler M.J."/>
            <person name="Overstreet A.M."/>
            <person name="Ward D.V."/>
            <person name="Phillips G.J."/>
        </authorList>
    </citation>
    <scope>NUCLEOTIDE SEQUENCE [LARGE SCALE GENOMIC DNA]</scope>
    <source>
        <strain evidence="1 2">ASF492</strain>
    </source>
</reference>
<proteinExistence type="predicted"/>
<dbReference type="CDD" id="cd02440">
    <property type="entry name" value="AdoMet_MTases"/>
    <property type="match status" value="1"/>
</dbReference>
<evidence type="ECO:0000313" key="1">
    <source>
        <dbReference type="EMBL" id="EMZ27254.1"/>
    </source>
</evidence>
<dbReference type="EMBL" id="AQFT01000072">
    <property type="protein sequence ID" value="EMZ27254.1"/>
    <property type="molecule type" value="Genomic_DNA"/>
</dbReference>
<dbReference type="STRING" id="1235802.C823_02378"/>
<dbReference type="eggNOG" id="COG2230">
    <property type="taxonomic scope" value="Bacteria"/>
</dbReference>
<keyword evidence="2" id="KW-1185">Reference proteome</keyword>
<dbReference type="OrthoDB" id="9816564at2"/>
<dbReference type="eggNOG" id="COG3754">
    <property type="taxonomic scope" value="Bacteria"/>
</dbReference>
<evidence type="ECO:0000313" key="2">
    <source>
        <dbReference type="Proteomes" id="UP000012589"/>
    </source>
</evidence>
<dbReference type="InterPro" id="IPR023214">
    <property type="entry name" value="HAD_sf"/>
</dbReference>
<protein>
    <recommendedName>
        <fullName evidence="3">Methyltransferase domain-containing protein</fullName>
    </recommendedName>
</protein>
<dbReference type="InterPro" id="IPR029063">
    <property type="entry name" value="SAM-dependent_MTases_sf"/>
</dbReference>
<dbReference type="CDD" id="cd01427">
    <property type="entry name" value="HAD_like"/>
    <property type="match status" value="1"/>
</dbReference>
<dbReference type="SUPFAM" id="SSF56784">
    <property type="entry name" value="HAD-like"/>
    <property type="match status" value="1"/>
</dbReference>
<dbReference type="Gene3D" id="1.10.150.400">
    <property type="match status" value="1"/>
</dbReference>
<dbReference type="HOGENOM" id="CLU_255778_0_0_9"/>
<accession>N2ARV5</accession>
<dbReference type="Gene3D" id="3.40.50.150">
    <property type="entry name" value="Vaccinia Virus protein VP39"/>
    <property type="match status" value="1"/>
</dbReference>
<dbReference type="PANTHER" id="PTHR43861:SF6">
    <property type="entry name" value="METHYLTRANSFERASE TYPE 11"/>
    <property type="match status" value="1"/>
</dbReference>
<dbReference type="PATRIC" id="fig|1235802.3.peg.2516"/>
<sequence length="1356" mass="155661">MSKYDVPLVLDENSSTGKILRQVEKNSIVLEFGCAHGKMTRYMKEQLNCKVYIVELDRQAFQDAVIYAKDGLCGDIEQLQWVEAFSGIRFDTILFADVLEHLSCPDVVLEKTHALLKDEGNILISVPNIGHGDILLNLYDNNFQYTELGLLDHTHIHFWGMKNLEKFCSQAGYEIVTEDAVTVEPFTSEQSRWLDMEKKEAYAGALFGKEYYDIYQFIYTLKKKEYFVKANLRKDSKLVKKTFGINASVIFDYGNGFEQETVQEICPVKVFGEKYYFQIDVPDGAKQLLFHPVQGKSCIVQDLYATSDHAGYVEPIMVKGKVYKNLFIFNHKDPCMVFACQGALWFKINLAIELLELDLQIYRWSVLEELIGKAQELDHQYQQNLQAVESKYAANRDALQFVYESMIGKLRQNIKRQEQAISGLTAENMRPDSQIYQKVRNEFVSVPDQIDSNCFPLDGRMSVFYQKKLQRFNEYLIIGNKTNHGAVEAYFQDIAGNQINLADVEQLSGFTGTIAVHVHLYYTDLLPEIFNYLNDIPFVYDLYISCQEGEDLEGIAVKFARLRYVNDVIVRAAKNRGRDLAPLYVLFGEEVMQHDYFLHIHSKKSLYTGNERKVWRKKSLDCLLGSECIVRKIFMILEGNRKIGLFFPETTELPLFAHSWLQSKALGTGLLAKMGFCFDEELFNYPAGSFFWAKTKAVKPLFDQAFSYEDFPEEQGQSDGTLAHALERAIAFTARGLGYEAAICDMQDGIIRFGKSYELYQSYFSQSVKTAVRYLCKFQIVTFDIFDTLITRKIYKPDDLFCIMEKIIAEKYGISCDFLSVRKKAEAEAWQVHQERTSIDHIYEKVKNILKLPEKVAAKLKQLETDLELEFVIPRRDVKDIFDTLIRRGVKVILLSDMYLTKNMIEKMLDKCGYQGYADLWVSCEKGCRKDNGSMWDEFFERYGAFKTVHVGDNLHADIQLVADRYKSFYYVMNPVTAFQLSKEYGKFKKYMDGRDVAASLVLGNLVNAGIYNSPFCMDREGEPVIENGENAGFSIAGPLFAKFMQWLAGSVDQDMMLLFLSREGYLLQELYELYCTKMGILPCKHIYFLTSRRAASMAAIQDKKDMDEVISQDYKGNLKNFFRQRFGIAAENAMEGLQITIPEDIEIVNAAAVLYTDEILQKSREEKRAYMTYIKNNLDTADPDQLCVVDLGYSGTIQYFLSKMLDRKVSGRYLCTGDQLKPLKIGCQVQAVYQYDHETGAQPKVRYESDFLEALLEAPFGQLEKFRCSKTGEAEPVYKDVNKLSTETEKIQDGIRRFVGEYAQIGRSINLELDIDAELAADILCIFRQSGVISQNVMDGLEVDDEYCRDAVISF</sequence>
<organism evidence="1 2">
    <name type="scientific">Eubacterium plexicaudatum ASF492</name>
    <dbReference type="NCBI Taxonomy" id="1235802"/>
    <lineage>
        <taxon>Bacteria</taxon>
        <taxon>Bacillati</taxon>
        <taxon>Bacillota</taxon>
        <taxon>Clostridia</taxon>
        <taxon>Eubacteriales</taxon>
        <taxon>Eubacteriaceae</taxon>
        <taxon>Eubacterium</taxon>
    </lineage>
</organism>
<comment type="caution">
    <text evidence="1">The sequence shown here is derived from an EMBL/GenBank/DDBJ whole genome shotgun (WGS) entry which is preliminary data.</text>
</comment>
<dbReference type="InterPro" id="IPR036412">
    <property type="entry name" value="HAD-like_sf"/>
</dbReference>
<dbReference type="Gene3D" id="3.40.50.1000">
    <property type="entry name" value="HAD superfamily/HAD-like"/>
    <property type="match status" value="1"/>
</dbReference>
<dbReference type="Pfam" id="PF05045">
    <property type="entry name" value="RgpF"/>
    <property type="match status" value="1"/>
</dbReference>
<name>N2ARV5_9FIRM</name>
<dbReference type="Proteomes" id="UP000012589">
    <property type="component" value="Unassembled WGS sequence"/>
</dbReference>